<comment type="caution">
    <text evidence="2">The sequence shown here is derived from an EMBL/GenBank/DDBJ whole genome shotgun (WGS) entry which is preliminary data.</text>
</comment>
<keyword evidence="3" id="KW-1185">Reference proteome</keyword>
<dbReference type="EMBL" id="PYHR01000002">
    <property type="protein sequence ID" value="PWD51912.1"/>
    <property type="molecule type" value="Genomic_DNA"/>
</dbReference>
<name>A0A2U1ZYB9_9MICO</name>
<reference evidence="2 3" key="1">
    <citation type="submission" date="2018-03" db="EMBL/GenBank/DDBJ databases">
        <title>Genome assembly of novel Miniimonas species PCH200.</title>
        <authorList>
            <person name="Thakur V."/>
            <person name="Kumar V."/>
            <person name="Singh D."/>
        </authorList>
    </citation>
    <scope>NUCLEOTIDE SEQUENCE [LARGE SCALE GENOMIC DNA]</scope>
    <source>
        <strain evidence="2 3">PCH200</strain>
    </source>
</reference>
<comment type="similarity">
    <text evidence="1">Belongs to the WXG100 family.</text>
</comment>
<dbReference type="RefSeq" id="WP_109230293.1">
    <property type="nucleotide sequence ID" value="NZ_PYHR01000002.1"/>
</dbReference>
<organism evidence="2 3">
    <name type="scientific">Serinibacter arcticus</name>
    <dbReference type="NCBI Taxonomy" id="1655435"/>
    <lineage>
        <taxon>Bacteria</taxon>
        <taxon>Bacillati</taxon>
        <taxon>Actinomycetota</taxon>
        <taxon>Actinomycetes</taxon>
        <taxon>Micrococcales</taxon>
        <taxon>Beutenbergiaceae</taxon>
        <taxon>Serinibacter</taxon>
    </lineage>
</organism>
<protein>
    <recommendedName>
        <fullName evidence="1">ESAT-6-like protein</fullName>
    </recommendedName>
</protein>
<dbReference type="Pfam" id="PF06013">
    <property type="entry name" value="WXG100"/>
    <property type="match status" value="1"/>
</dbReference>
<gene>
    <name evidence="2" type="ORF">C8046_15940</name>
</gene>
<sequence length="97" mass="10202">MTAYTVDAEAVATAARSTRTSGATISAEVAAMMTHLTSLETTWQGSASTQFAALAAQWRGTQSQVEANLDAIALALDNAARQYTDTETNATRLFTIA</sequence>
<dbReference type="OrthoDB" id="4231069at2"/>
<dbReference type="AlphaFoldDB" id="A0A2U1ZYB9"/>
<evidence type="ECO:0000256" key="1">
    <source>
        <dbReference type="RuleBase" id="RU362001"/>
    </source>
</evidence>
<accession>A0A2U1ZYB9</accession>
<dbReference type="NCBIfam" id="TIGR03930">
    <property type="entry name" value="WXG100_ESAT6"/>
    <property type="match status" value="1"/>
</dbReference>
<dbReference type="InterPro" id="IPR010310">
    <property type="entry name" value="T7SS_ESAT-6-like"/>
</dbReference>
<dbReference type="Gene3D" id="1.10.287.1060">
    <property type="entry name" value="ESAT-6-like"/>
    <property type="match status" value="1"/>
</dbReference>
<proteinExistence type="inferred from homology"/>
<dbReference type="InterPro" id="IPR036689">
    <property type="entry name" value="ESAT-6-like_sf"/>
</dbReference>
<evidence type="ECO:0000313" key="3">
    <source>
        <dbReference type="Proteomes" id="UP000245166"/>
    </source>
</evidence>
<dbReference type="SUPFAM" id="SSF140453">
    <property type="entry name" value="EsxAB dimer-like"/>
    <property type="match status" value="1"/>
</dbReference>
<dbReference type="Proteomes" id="UP000245166">
    <property type="component" value="Unassembled WGS sequence"/>
</dbReference>
<evidence type="ECO:0000313" key="2">
    <source>
        <dbReference type="EMBL" id="PWD51912.1"/>
    </source>
</evidence>